<evidence type="ECO:0000259" key="10">
    <source>
        <dbReference type="PROSITE" id="PS50263"/>
    </source>
</evidence>
<gene>
    <name evidence="9 11" type="primary">lnt</name>
    <name evidence="11" type="ORF">THMIRHAM_18090</name>
</gene>
<feature type="transmembrane region" description="Helical" evidence="9">
    <location>
        <begin position="94"/>
        <end position="116"/>
    </location>
</feature>
<feature type="transmembrane region" description="Helical" evidence="9">
    <location>
        <begin position="128"/>
        <end position="148"/>
    </location>
</feature>
<dbReference type="PANTHER" id="PTHR38686:SF1">
    <property type="entry name" value="APOLIPOPROTEIN N-ACYLTRANSFERASE"/>
    <property type="match status" value="1"/>
</dbReference>
<comment type="function">
    <text evidence="9">Catalyzes the phospholipid dependent N-acylation of the N-terminal cysteine of apolipoprotein, the last step in lipoprotein maturation.</text>
</comment>
<keyword evidence="4 9" id="KW-0808">Transferase</keyword>
<dbReference type="Gene3D" id="3.60.110.10">
    <property type="entry name" value="Carbon-nitrogen hydrolase"/>
    <property type="match status" value="1"/>
</dbReference>
<keyword evidence="5 9" id="KW-0812">Transmembrane</keyword>
<evidence type="ECO:0000313" key="11">
    <source>
        <dbReference type="EMBL" id="BCN94024.1"/>
    </source>
</evidence>
<evidence type="ECO:0000256" key="5">
    <source>
        <dbReference type="ARBA" id="ARBA00022692"/>
    </source>
</evidence>
<dbReference type="Pfam" id="PF20154">
    <property type="entry name" value="LNT_N"/>
    <property type="match status" value="1"/>
</dbReference>
<dbReference type="CDD" id="cd07571">
    <property type="entry name" value="ALP_N-acyl_transferase"/>
    <property type="match status" value="1"/>
</dbReference>
<dbReference type="SUPFAM" id="SSF56317">
    <property type="entry name" value="Carbon-nitrogen hydrolase"/>
    <property type="match status" value="1"/>
</dbReference>
<dbReference type="RefSeq" id="WP_237261505.1">
    <property type="nucleotide sequence ID" value="NZ_AP024202.1"/>
</dbReference>
<evidence type="ECO:0000256" key="6">
    <source>
        <dbReference type="ARBA" id="ARBA00022989"/>
    </source>
</evidence>
<feature type="transmembrane region" description="Helical" evidence="9">
    <location>
        <begin position="198"/>
        <end position="215"/>
    </location>
</feature>
<dbReference type="Proteomes" id="UP001054820">
    <property type="component" value="Chromosome"/>
</dbReference>
<feature type="domain" description="CN hydrolase" evidence="10">
    <location>
        <begin position="233"/>
        <end position="471"/>
    </location>
</feature>
<evidence type="ECO:0000256" key="9">
    <source>
        <dbReference type="HAMAP-Rule" id="MF_01148"/>
    </source>
</evidence>
<accession>A0ABM7MF36</accession>
<dbReference type="InterPro" id="IPR004563">
    <property type="entry name" value="Apolipo_AcylTrfase"/>
</dbReference>
<comment type="catalytic activity">
    <reaction evidence="9">
        <text>N-terminal S-1,2-diacyl-sn-glyceryl-L-cysteinyl-[lipoprotein] + a glycerophospholipid = N-acyl-S-1,2-diacyl-sn-glyceryl-L-cysteinyl-[lipoprotein] + a 2-acyl-sn-glycero-3-phospholipid + H(+)</text>
        <dbReference type="Rhea" id="RHEA:48228"/>
        <dbReference type="Rhea" id="RHEA-COMP:14681"/>
        <dbReference type="Rhea" id="RHEA-COMP:14684"/>
        <dbReference type="ChEBI" id="CHEBI:15378"/>
        <dbReference type="ChEBI" id="CHEBI:136912"/>
        <dbReference type="ChEBI" id="CHEBI:140656"/>
        <dbReference type="ChEBI" id="CHEBI:140657"/>
        <dbReference type="ChEBI" id="CHEBI:140660"/>
        <dbReference type="EC" id="2.3.1.269"/>
    </reaction>
</comment>
<protein>
    <recommendedName>
        <fullName evidence="9">Apolipoprotein N-acyltransferase</fullName>
        <shortName evidence="9">ALP N-acyltransferase</shortName>
        <ecNumber evidence="9">2.3.1.269</ecNumber>
    </recommendedName>
</protein>
<keyword evidence="12" id="KW-1185">Reference proteome</keyword>
<dbReference type="Pfam" id="PF00795">
    <property type="entry name" value="CN_hydrolase"/>
    <property type="match status" value="1"/>
</dbReference>
<comment type="similarity">
    <text evidence="2 9">Belongs to the CN hydrolase family. Apolipoprotein N-acyltransferase subfamily.</text>
</comment>
<comment type="subcellular location">
    <subcellularLocation>
        <location evidence="1 9">Cell membrane</location>
        <topology evidence="1 9">Multi-pass membrane protein</topology>
    </subcellularLocation>
</comment>
<feature type="transmembrane region" description="Helical" evidence="9">
    <location>
        <begin position="65"/>
        <end position="88"/>
    </location>
</feature>
<feature type="transmembrane region" description="Helical" evidence="9">
    <location>
        <begin position="484"/>
        <end position="503"/>
    </location>
</feature>
<dbReference type="InterPro" id="IPR036526">
    <property type="entry name" value="C-N_Hydrolase_sf"/>
</dbReference>
<organism evidence="11 12">
    <name type="scientific">Thiomicrorhabdus immobilis</name>
    <dbReference type="NCBI Taxonomy" id="2791037"/>
    <lineage>
        <taxon>Bacteria</taxon>
        <taxon>Pseudomonadati</taxon>
        <taxon>Pseudomonadota</taxon>
        <taxon>Gammaproteobacteria</taxon>
        <taxon>Thiotrichales</taxon>
        <taxon>Piscirickettsiaceae</taxon>
        <taxon>Thiomicrorhabdus</taxon>
    </lineage>
</organism>
<evidence type="ECO:0000313" key="12">
    <source>
        <dbReference type="Proteomes" id="UP001054820"/>
    </source>
</evidence>
<feature type="transmembrane region" description="Helical" evidence="9">
    <location>
        <begin position="168"/>
        <end position="191"/>
    </location>
</feature>
<dbReference type="EMBL" id="AP024202">
    <property type="protein sequence ID" value="BCN94024.1"/>
    <property type="molecule type" value="Genomic_DNA"/>
</dbReference>
<evidence type="ECO:0000256" key="3">
    <source>
        <dbReference type="ARBA" id="ARBA00022475"/>
    </source>
</evidence>
<dbReference type="NCBIfam" id="TIGR00546">
    <property type="entry name" value="lnt"/>
    <property type="match status" value="1"/>
</dbReference>
<keyword evidence="7 9" id="KW-0472">Membrane</keyword>
<keyword evidence="3 9" id="KW-1003">Cell membrane</keyword>
<comment type="pathway">
    <text evidence="9">Protein modification; lipoprotein biosynthesis (N-acyl transfer).</text>
</comment>
<evidence type="ECO:0000256" key="8">
    <source>
        <dbReference type="ARBA" id="ARBA00023315"/>
    </source>
</evidence>
<evidence type="ECO:0000256" key="7">
    <source>
        <dbReference type="ARBA" id="ARBA00023136"/>
    </source>
</evidence>
<dbReference type="InterPro" id="IPR045378">
    <property type="entry name" value="LNT_N"/>
</dbReference>
<name>A0ABM7MF36_9GAMM</name>
<proteinExistence type="inferred from homology"/>
<reference evidence="11" key="1">
    <citation type="journal article" date="2022" name="Arch. Microbiol.">
        <title>Thiomicrorhabdus immobilis sp. nov., a mesophilic sulfur-oxidizing bacterium isolated from sediment of a brackish lake in northern Japan.</title>
        <authorList>
            <person name="Kojima H."/>
            <person name="Mochizuki J."/>
            <person name="Kanda M."/>
            <person name="Watanabe T."/>
            <person name="Fukui M."/>
        </authorList>
    </citation>
    <scope>NUCLEOTIDE SEQUENCE</scope>
    <source>
        <strain evidence="11">Am19</strain>
    </source>
</reference>
<dbReference type="HAMAP" id="MF_01148">
    <property type="entry name" value="Lnt"/>
    <property type="match status" value="1"/>
</dbReference>
<evidence type="ECO:0000256" key="2">
    <source>
        <dbReference type="ARBA" id="ARBA00010065"/>
    </source>
</evidence>
<feature type="transmembrane region" description="Helical" evidence="9">
    <location>
        <begin position="20"/>
        <end position="53"/>
    </location>
</feature>
<evidence type="ECO:0000256" key="1">
    <source>
        <dbReference type="ARBA" id="ARBA00004651"/>
    </source>
</evidence>
<keyword evidence="6 9" id="KW-1133">Transmembrane helix</keyword>
<sequence>MKSVALFLKNVFVPQKSHLFALLLGVISVFAFAPFDLSPIMLASVAGLFLLWLDAETRFEAAKIGLWFGLGQFGLGVSWLFSSMYFYSGVMLPVAVVLTFCFVLFLALSVALGGWIAQYFKNPNRPGLVLILLFPAVWVLIELVRSTIFGGFPFLLSGTTHLGTWLDGYAPVLGVWGVSWALAISAGLLLWLFKQKSWVTASVSLCLIWSVGGLLQNVQWVKPLGKPLEVALIQGNIAQEKKWLPNEFYPTLKTYIGLTKLNMDADVVVWPETAVPAYYDVVEQGALKSFIKDAKLLKTDILVGVIAGGKDSDNYYNALINVHRPEERYYKHHLVPFSEYFPFTSAFEFVSGLFDIPFATFTHGEKDQKPLMLGGQPAGLSICYEMAFGDELANQLPEAKYLITVSNDAWFANTFEPAQQLQEVRMRALELGREIARSTNTGYTAIVDIKGNIRQQIPAYETGVLRGKVQPYDGLTFYAEWKTMPVLFLLFTYFGFLLAKRYLQRGRFN</sequence>
<keyword evidence="8 9" id="KW-0012">Acyltransferase</keyword>
<dbReference type="InterPro" id="IPR003010">
    <property type="entry name" value="C-N_Hydrolase"/>
</dbReference>
<dbReference type="EC" id="2.3.1.269" evidence="9"/>
<dbReference type="PANTHER" id="PTHR38686">
    <property type="entry name" value="APOLIPOPROTEIN N-ACYLTRANSFERASE"/>
    <property type="match status" value="1"/>
</dbReference>
<evidence type="ECO:0000256" key="4">
    <source>
        <dbReference type="ARBA" id="ARBA00022679"/>
    </source>
</evidence>
<dbReference type="PROSITE" id="PS50263">
    <property type="entry name" value="CN_HYDROLASE"/>
    <property type="match status" value="1"/>
</dbReference>